<keyword evidence="1" id="KW-1133">Transmembrane helix</keyword>
<feature type="transmembrane region" description="Helical" evidence="1">
    <location>
        <begin position="268"/>
        <end position="293"/>
    </location>
</feature>
<gene>
    <name evidence="2" type="ORF">ZT3D7_G10280</name>
</gene>
<evidence type="ECO:0000313" key="3">
    <source>
        <dbReference type="Proteomes" id="UP000215127"/>
    </source>
</evidence>
<dbReference type="PANTHER" id="PTHR37490:SF1">
    <property type="entry name" value="GLYCOSYLTRANSFERASE 2-LIKE DOMAIN-CONTAINING PROTEIN"/>
    <property type="match status" value="1"/>
</dbReference>
<sequence>MREQGNSQVFDVFRRKVSTFLDEEEVCHNDAMDLNYQDDMASRKHSHSLVYAVVYLLVAVLGITTTTALMLRGYHYPARLLTIHILAALILEIGVQIVHHRQLWRAPRNVLIEVGQSAKLPCKTRLAAIGLNVVEAVCLSGSLICEYQAMYHVKSLPALAMLFALQINLLPLIIRKPSWMNFGTGCLGALGIMSIVIFDQHLTRPSLLLSIGGVLLAGSARVLRSWAELLDNAPDSCCHKIMVLLVALPCTLGALMNGEWPIYTPFSIIANAPLFVLSIGSGAVLLRTTVSLFRPYADHDASEETFPRNEQNPAVWAMVISSLIALTTTFFGFQHTVTLWQYAGFATALVAMHLQNSPPPHEPLFTDDEYRLLDSEKSGLNLAWHERRRSLRFISLFCAILLAFPTSIYFTAEVHSTVPPHSLTTAHHLPTNSTLDIVISRHSETSVQLLHQLHPLLHLPALEHRNIRVLVYDTSATHPNAFSVALRAALNSTVELHIEPRPNIGREAGAYLHHMSQNYDRLADHTLFLQAQAHDFQQLLWRLESHFVPETGFLAFSDKQHFCEDCERCWDHSTWSERRDVLEKVIGESCRPFAMTYRGQFLVSKRRIQARGRAHYQDLMRLLSDAQSEVHGQGYIDQPWMPGKSDILDSPRLGFTLERTWGAVMGCGERRLVEECESMPAGWLGGMLGRKMEDLEKCQCLDEG</sequence>
<keyword evidence="3" id="KW-1185">Reference proteome</keyword>
<feature type="transmembrane region" description="Helical" evidence="1">
    <location>
        <begin position="393"/>
        <end position="412"/>
    </location>
</feature>
<organism evidence="2 3">
    <name type="scientific">Zymoseptoria tritici (strain ST99CH_3D7)</name>
    <dbReference type="NCBI Taxonomy" id="1276538"/>
    <lineage>
        <taxon>Eukaryota</taxon>
        <taxon>Fungi</taxon>
        <taxon>Dikarya</taxon>
        <taxon>Ascomycota</taxon>
        <taxon>Pezizomycotina</taxon>
        <taxon>Dothideomycetes</taxon>
        <taxon>Dothideomycetidae</taxon>
        <taxon>Mycosphaerellales</taxon>
        <taxon>Mycosphaerellaceae</taxon>
        <taxon>Zymoseptoria</taxon>
    </lineage>
</organism>
<evidence type="ECO:0000256" key="1">
    <source>
        <dbReference type="SAM" id="Phobius"/>
    </source>
</evidence>
<feature type="transmembrane region" description="Helical" evidence="1">
    <location>
        <begin position="49"/>
        <end position="70"/>
    </location>
</feature>
<dbReference type="EMBL" id="LT853702">
    <property type="protein sequence ID" value="SMQ55125.1"/>
    <property type="molecule type" value="Genomic_DNA"/>
</dbReference>
<feature type="transmembrane region" description="Helical" evidence="1">
    <location>
        <begin position="207"/>
        <end position="227"/>
    </location>
</feature>
<dbReference type="PANTHER" id="PTHR37490">
    <property type="entry name" value="EXPRESSED PROTEIN"/>
    <property type="match status" value="1"/>
</dbReference>
<keyword evidence="1" id="KW-0812">Transmembrane</keyword>
<dbReference type="Pfam" id="PF11913">
    <property type="entry name" value="DUF3431"/>
    <property type="match status" value="1"/>
</dbReference>
<feature type="transmembrane region" description="Helical" evidence="1">
    <location>
        <begin position="76"/>
        <end position="98"/>
    </location>
</feature>
<dbReference type="STRING" id="1276538.A0A1X7S669"/>
<protein>
    <submittedName>
        <fullName evidence="2">Uncharacterized protein</fullName>
    </submittedName>
</protein>
<feature type="transmembrane region" description="Helical" evidence="1">
    <location>
        <begin position="156"/>
        <end position="174"/>
    </location>
</feature>
<feature type="transmembrane region" description="Helical" evidence="1">
    <location>
        <begin position="313"/>
        <end position="333"/>
    </location>
</feature>
<dbReference type="InterPro" id="IPR021838">
    <property type="entry name" value="DUF3431"/>
</dbReference>
<reference evidence="2 3" key="1">
    <citation type="submission" date="2016-06" db="EMBL/GenBank/DDBJ databases">
        <authorList>
            <person name="Kjaerup R.B."/>
            <person name="Dalgaard T.S."/>
            <person name="Juul-Madsen H.R."/>
        </authorList>
    </citation>
    <scope>NUCLEOTIDE SEQUENCE [LARGE SCALE GENOMIC DNA]</scope>
</reference>
<proteinExistence type="predicted"/>
<dbReference type="AlphaFoldDB" id="A0A1X7S669"/>
<dbReference type="Proteomes" id="UP000215127">
    <property type="component" value="Chromosome 11"/>
</dbReference>
<accession>A0A1X7S669</accession>
<name>A0A1X7S669_ZYMT9</name>
<keyword evidence="1" id="KW-0472">Membrane</keyword>
<feature type="transmembrane region" description="Helical" evidence="1">
    <location>
        <begin position="180"/>
        <end position="198"/>
    </location>
</feature>
<feature type="transmembrane region" description="Helical" evidence="1">
    <location>
        <begin position="239"/>
        <end position="256"/>
    </location>
</feature>
<evidence type="ECO:0000313" key="2">
    <source>
        <dbReference type="EMBL" id="SMQ55125.1"/>
    </source>
</evidence>